<keyword evidence="1" id="KW-0472">Membrane</keyword>
<reference evidence="2" key="1">
    <citation type="journal article" date="2015" name="Nature">
        <title>Complex archaea that bridge the gap between prokaryotes and eukaryotes.</title>
        <authorList>
            <person name="Spang A."/>
            <person name="Saw J.H."/>
            <person name="Jorgensen S.L."/>
            <person name="Zaremba-Niedzwiedzka K."/>
            <person name="Martijn J."/>
            <person name="Lind A.E."/>
            <person name="van Eijk R."/>
            <person name="Schleper C."/>
            <person name="Guy L."/>
            <person name="Ettema T.J."/>
        </authorList>
    </citation>
    <scope>NUCLEOTIDE SEQUENCE</scope>
</reference>
<evidence type="ECO:0000256" key="1">
    <source>
        <dbReference type="SAM" id="Phobius"/>
    </source>
</evidence>
<accession>A0A0F9T1E8</accession>
<comment type="caution">
    <text evidence="2">The sequence shown here is derived from an EMBL/GenBank/DDBJ whole genome shotgun (WGS) entry which is preliminary data.</text>
</comment>
<proteinExistence type="predicted"/>
<dbReference type="AlphaFoldDB" id="A0A0F9T1E8"/>
<sequence length="148" mass="16532">MNDGYFLPSVYSFKEISTIGFKDGFHIVIFTLNQIGVYGPLFAAIIVSWKNYGKSDVKDLFGKIKVWRIKPKWILIILLLPFIMALIPLGMNALMGGDIVGAFKPGMSGLIIFLTLAHNIVTGGFEEVGWRGFAFTEMKKKMRHTGVV</sequence>
<organism evidence="2">
    <name type="scientific">marine sediment metagenome</name>
    <dbReference type="NCBI Taxonomy" id="412755"/>
    <lineage>
        <taxon>unclassified sequences</taxon>
        <taxon>metagenomes</taxon>
        <taxon>ecological metagenomes</taxon>
    </lineage>
</organism>
<dbReference type="EMBL" id="LAZR01002047">
    <property type="protein sequence ID" value="KKN35298.1"/>
    <property type="molecule type" value="Genomic_DNA"/>
</dbReference>
<name>A0A0F9T1E8_9ZZZZ</name>
<keyword evidence="1" id="KW-1133">Transmembrane helix</keyword>
<feature type="transmembrane region" description="Helical" evidence="1">
    <location>
        <begin position="111"/>
        <end position="133"/>
    </location>
</feature>
<feature type="transmembrane region" description="Helical" evidence="1">
    <location>
        <begin position="73"/>
        <end position="91"/>
    </location>
</feature>
<protein>
    <submittedName>
        <fullName evidence="2">Uncharacterized protein</fullName>
    </submittedName>
</protein>
<feature type="transmembrane region" description="Helical" evidence="1">
    <location>
        <begin position="27"/>
        <end position="52"/>
    </location>
</feature>
<gene>
    <name evidence="2" type="ORF">LCGC14_0784930</name>
</gene>
<keyword evidence="1" id="KW-0812">Transmembrane</keyword>
<evidence type="ECO:0000313" key="2">
    <source>
        <dbReference type="EMBL" id="KKN35298.1"/>
    </source>
</evidence>